<dbReference type="GO" id="GO:0005730">
    <property type="term" value="C:nucleolus"/>
    <property type="evidence" value="ECO:0007669"/>
    <property type="project" value="UniProtKB-SubCell"/>
</dbReference>
<dbReference type="InterPro" id="IPR011687">
    <property type="entry name" value="Nop53/GLTSCR2"/>
</dbReference>
<accession>A0A8E2AYA3</accession>
<evidence type="ECO:0000313" key="7">
    <source>
        <dbReference type="EMBL" id="OCH90470.1"/>
    </source>
</evidence>
<gene>
    <name evidence="7" type="ORF">OBBRIDRAFT_754855</name>
</gene>
<dbReference type="PANTHER" id="PTHR14211:SF7">
    <property type="entry name" value="RIBOSOME BIOGENESIS PROTEIN NOP53"/>
    <property type="match status" value="1"/>
</dbReference>
<dbReference type="Proteomes" id="UP000250043">
    <property type="component" value="Unassembled WGS sequence"/>
</dbReference>
<dbReference type="PANTHER" id="PTHR14211">
    <property type="entry name" value="GLIOMA SUPPRESSOR CANDIDATE REGION GENE 2"/>
    <property type="match status" value="1"/>
</dbReference>
<comment type="subcellular location">
    <subcellularLocation>
        <location evidence="5">Nucleus</location>
        <location evidence="5">Nucleolus</location>
    </subcellularLocation>
    <subcellularLocation>
        <location evidence="5">Nucleus</location>
        <location evidence="5">Nucleoplasm</location>
    </subcellularLocation>
</comment>
<evidence type="ECO:0000256" key="4">
    <source>
        <dbReference type="ARBA" id="ARBA00023242"/>
    </source>
</evidence>
<keyword evidence="8" id="KW-1185">Reference proteome</keyword>
<dbReference type="GO" id="GO:0000027">
    <property type="term" value="P:ribosomal large subunit assembly"/>
    <property type="evidence" value="ECO:0007669"/>
    <property type="project" value="UniProtKB-UniRule"/>
</dbReference>
<feature type="compositionally biased region" description="Basic and acidic residues" evidence="6">
    <location>
        <begin position="346"/>
        <end position="361"/>
    </location>
</feature>
<dbReference type="OrthoDB" id="5072at2759"/>
<evidence type="ECO:0000256" key="6">
    <source>
        <dbReference type="SAM" id="MobiDB-lite"/>
    </source>
</evidence>
<comment type="similarity">
    <text evidence="1 5">Belongs to the NOP53 family.</text>
</comment>
<comment type="function">
    <text evidence="5">May play a role in ribosome biogenesis.</text>
</comment>
<organism evidence="7 8">
    <name type="scientific">Obba rivulosa</name>
    <dbReference type="NCBI Taxonomy" id="1052685"/>
    <lineage>
        <taxon>Eukaryota</taxon>
        <taxon>Fungi</taxon>
        <taxon>Dikarya</taxon>
        <taxon>Basidiomycota</taxon>
        <taxon>Agaricomycotina</taxon>
        <taxon>Agaricomycetes</taxon>
        <taxon>Polyporales</taxon>
        <taxon>Gelatoporiaceae</taxon>
        <taxon>Obba</taxon>
    </lineage>
</organism>
<reference evidence="7 8" key="1">
    <citation type="submission" date="2016-07" db="EMBL/GenBank/DDBJ databases">
        <title>Draft genome of the white-rot fungus Obba rivulosa 3A-2.</title>
        <authorList>
            <consortium name="DOE Joint Genome Institute"/>
            <person name="Miettinen O."/>
            <person name="Riley R."/>
            <person name="Acob R."/>
            <person name="Barry K."/>
            <person name="Cullen D."/>
            <person name="De Vries R."/>
            <person name="Hainaut M."/>
            <person name="Hatakka A."/>
            <person name="Henrissat B."/>
            <person name="Hilden K."/>
            <person name="Kuo R."/>
            <person name="Labutti K."/>
            <person name="Lipzen A."/>
            <person name="Makela M.R."/>
            <person name="Sandor L."/>
            <person name="Spatafora J.W."/>
            <person name="Grigoriev I.V."/>
            <person name="Hibbett D.S."/>
        </authorList>
    </citation>
    <scope>NUCLEOTIDE SEQUENCE [LARGE SCALE GENOMIC DNA]</scope>
    <source>
        <strain evidence="7 8">3A-2</strain>
    </source>
</reference>
<evidence type="ECO:0000256" key="5">
    <source>
        <dbReference type="PIRNR" id="PIRNR017302"/>
    </source>
</evidence>
<evidence type="ECO:0000256" key="3">
    <source>
        <dbReference type="ARBA" id="ARBA00022517"/>
    </source>
</evidence>
<evidence type="ECO:0000256" key="1">
    <source>
        <dbReference type="ARBA" id="ARBA00008838"/>
    </source>
</evidence>
<feature type="region of interest" description="Disordered" evidence="6">
    <location>
        <begin position="346"/>
        <end position="375"/>
    </location>
</feature>
<dbReference type="EMBL" id="KV722403">
    <property type="protein sequence ID" value="OCH90470.1"/>
    <property type="molecule type" value="Genomic_DNA"/>
</dbReference>
<dbReference type="AlphaFoldDB" id="A0A8E2AYA3"/>
<proteinExistence type="inferred from homology"/>
<dbReference type="Pfam" id="PF07767">
    <property type="entry name" value="Nop53"/>
    <property type="match status" value="1"/>
</dbReference>
<protein>
    <recommendedName>
        <fullName evidence="2 5">Ribosome biogenesis protein NOP53</fullName>
    </recommendedName>
</protein>
<dbReference type="PIRSF" id="PIRSF017302">
    <property type="entry name" value="Gltscr2"/>
    <property type="match status" value="1"/>
</dbReference>
<dbReference type="GO" id="GO:0006364">
    <property type="term" value="P:rRNA processing"/>
    <property type="evidence" value="ECO:0007669"/>
    <property type="project" value="TreeGrafter"/>
</dbReference>
<evidence type="ECO:0000313" key="8">
    <source>
        <dbReference type="Proteomes" id="UP000250043"/>
    </source>
</evidence>
<feature type="region of interest" description="Disordered" evidence="6">
    <location>
        <begin position="200"/>
        <end position="219"/>
    </location>
</feature>
<keyword evidence="3 5" id="KW-0690">Ribosome biogenesis</keyword>
<name>A0A8E2AYA3_9APHY</name>
<sequence length="442" mass="50046">MAPTKTTQVSSTTSHKGKKAQSSVGAPAQLNQSSRKGKKAWRKNIDIEDVEEVLEGLRAEERITGSTVQKKTDEELFQIDVKGDENVRRSLPKFSPSQLTSAKILAQRSAVPAIVSRLTCSNHGKRKLTHEEKERLLRIGKRPRKGPFNAVMDPTEFGAGSAMLDVTEAVKQSGTYDVWGTEVPDAGKVKPKTASLRKKIAVPAVPSPHEGTSYNPPVISHQELLRTAVEIEERRQKDAEELEQLHAKHEQVRNLQYEPSGGAAGMAVDEVREDEKGEENTEEVRLPKKMPERKTKQERKKAEKLRAEKRALAERIARKRMLASVDSAKSLRKAIAKKHAVSEALRQQREAEEQERLKKEGLAGQRLGKHKVPEGEIDVQLGEELTESLRQLKPEGNLFRDRFLSMQHRALVEPRVPVLPKKRRTKFKEYEKHAWKRFDMEY</sequence>
<keyword evidence="4 5" id="KW-0539">Nucleus</keyword>
<dbReference type="GO" id="GO:0008097">
    <property type="term" value="F:5S rRNA binding"/>
    <property type="evidence" value="ECO:0007669"/>
    <property type="project" value="TreeGrafter"/>
</dbReference>
<feature type="region of interest" description="Disordered" evidence="6">
    <location>
        <begin position="1"/>
        <end position="42"/>
    </location>
</feature>
<feature type="region of interest" description="Disordered" evidence="6">
    <location>
        <begin position="251"/>
        <end position="306"/>
    </location>
</feature>
<dbReference type="GO" id="GO:0005654">
    <property type="term" value="C:nucleoplasm"/>
    <property type="evidence" value="ECO:0007669"/>
    <property type="project" value="UniProtKB-SubCell"/>
</dbReference>
<feature type="compositionally biased region" description="Basic and acidic residues" evidence="6">
    <location>
        <begin position="269"/>
        <end position="306"/>
    </location>
</feature>
<feature type="compositionally biased region" description="Polar residues" evidence="6">
    <location>
        <begin position="1"/>
        <end position="34"/>
    </location>
</feature>
<evidence type="ECO:0000256" key="2">
    <source>
        <dbReference type="ARBA" id="ARBA00018339"/>
    </source>
</evidence>